<feature type="non-terminal residue" evidence="2">
    <location>
        <position position="571"/>
    </location>
</feature>
<reference evidence="2" key="1">
    <citation type="journal article" date="2021" name="PeerJ">
        <title>Extensive microbial diversity within the chicken gut microbiome revealed by metagenomics and culture.</title>
        <authorList>
            <person name="Gilroy R."/>
            <person name="Ravi A."/>
            <person name="Getino M."/>
            <person name="Pursley I."/>
            <person name="Horton D.L."/>
            <person name="Alikhan N.F."/>
            <person name="Baker D."/>
            <person name="Gharbi K."/>
            <person name="Hall N."/>
            <person name="Watson M."/>
            <person name="Adriaenssens E.M."/>
            <person name="Foster-Nyarko E."/>
            <person name="Jarju S."/>
            <person name="Secka A."/>
            <person name="Antonio M."/>
            <person name="Oren A."/>
            <person name="Chaudhuri R.R."/>
            <person name="La Ragione R."/>
            <person name="Hildebrand F."/>
            <person name="Pallen M.J."/>
        </authorList>
    </citation>
    <scope>NUCLEOTIDE SEQUENCE</scope>
    <source>
        <strain evidence="2">ChiGjej5B5-7349</strain>
    </source>
</reference>
<proteinExistence type="predicted"/>
<dbReference type="SUPFAM" id="SSF53335">
    <property type="entry name" value="S-adenosyl-L-methionine-dependent methyltransferases"/>
    <property type="match status" value="1"/>
</dbReference>
<dbReference type="EMBL" id="DYUK01000263">
    <property type="protein sequence ID" value="HJG81124.1"/>
    <property type="molecule type" value="Genomic_DNA"/>
</dbReference>
<dbReference type="Proteomes" id="UP000784435">
    <property type="component" value="Unassembled WGS sequence"/>
</dbReference>
<reference evidence="2" key="2">
    <citation type="submission" date="2021-09" db="EMBL/GenBank/DDBJ databases">
        <authorList>
            <person name="Gilroy R."/>
        </authorList>
    </citation>
    <scope>NUCLEOTIDE SEQUENCE</scope>
    <source>
        <strain evidence="2">ChiGjej5B5-7349</strain>
    </source>
</reference>
<dbReference type="PRINTS" id="PR00507">
    <property type="entry name" value="N12N6MTFRASE"/>
</dbReference>
<dbReference type="InterPro" id="IPR052933">
    <property type="entry name" value="DNA_Protect_Modify"/>
</dbReference>
<feature type="region of interest" description="Disordered" evidence="1">
    <location>
        <begin position="421"/>
        <end position="442"/>
    </location>
</feature>
<dbReference type="PANTHER" id="PTHR41313:SF1">
    <property type="entry name" value="DNA METHYLASE ADENINE-SPECIFIC DOMAIN-CONTAINING PROTEIN"/>
    <property type="match status" value="1"/>
</dbReference>
<name>A0A921MF84_9MICO</name>
<feature type="compositionally biased region" description="Basic and acidic residues" evidence="1">
    <location>
        <begin position="423"/>
        <end position="442"/>
    </location>
</feature>
<dbReference type="PANTHER" id="PTHR41313">
    <property type="entry name" value="ADENINE-SPECIFIC METHYLTRANSFERASE"/>
    <property type="match status" value="1"/>
</dbReference>
<evidence type="ECO:0000256" key="1">
    <source>
        <dbReference type="SAM" id="MobiDB-lite"/>
    </source>
</evidence>
<evidence type="ECO:0000313" key="3">
    <source>
        <dbReference type="Proteomes" id="UP000784435"/>
    </source>
</evidence>
<protein>
    <submittedName>
        <fullName evidence="2">Helicase</fullName>
    </submittedName>
</protein>
<evidence type="ECO:0000313" key="2">
    <source>
        <dbReference type="EMBL" id="HJG81124.1"/>
    </source>
</evidence>
<dbReference type="Gene3D" id="3.40.50.150">
    <property type="entry name" value="Vaccinia Virus protein VP39"/>
    <property type="match status" value="1"/>
</dbReference>
<keyword evidence="2" id="KW-0547">Nucleotide-binding</keyword>
<keyword evidence="2" id="KW-0378">Hydrolase</keyword>
<dbReference type="GO" id="GO:0004386">
    <property type="term" value="F:helicase activity"/>
    <property type="evidence" value="ECO:0007669"/>
    <property type="project" value="UniProtKB-KW"/>
</dbReference>
<accession>A0A921MF84</accession>
<dbReference type="AlphaFoldDB" id="A0A921MF84"/>
<keyword evidence="2" id="KW-0347">Helicase</keyword>
<sequence>MFDDRKDEWATEREQLKAVLSAEDYEAAGRTILDAHYTDPALITAMWQSLSDLGLDAGKVIEPGSGSGNFIGAAPAGMTMTGVEIDPITSSIARHLYPDADIRNESYAETTIRPDSFDAAIGNVPFGRARLLDETWNPGQRFNVHEHFIRKSLGGLHDGGVMAVVTSASTSDRRNPVLRAEVAAEADLLGAVRLPNGAHRRQAGTDVATDVLILRKRMPGEEPTQETLDWQTATPVTVTDSQRGLESEQRLNTYYQRRPENVLGRLDVSGQWGNLAIVADDLTTVPEQLRGRLAAITAAAVAAGRGYSPLSAAAEAARDHRAATETSLTPGTVVEEDGQFQKVTGQGYLQPITVPKNAAAEVRSLMGLRDAMSALMRDQAATVADTAESVQLREDARAAWEAHVDRYGPVNRWTPKWKTVTQKNEETGETEKVREETREAPKATRIMRQDPGFALVMAAEQFNDEAQTATPSDILTKRTVTVERPLLGADTAEEALVLAINATGSADLEQVAVRLGTDVPTARQELGTLVFDDPEDESSIITRAEYLSGHIRDKLEVARAKAEQDPEGPWQ</sequence>
<comment type="caution">
    <text evidence="2">The sequence shown here is derived from an EMBL/GenBank/DDBJ whole genome shotgun (WGS) entry which is preliminary data.</text>
</comment>
<keyword evidence="2" id="KW-0067">ATP-binding</keyword>
<organism evidence="2 3">
    <name type="scientific">Brevibacterium senegalense</name>
    <dbReference type="NCBI Taxonomy" id="1033736"/>
    <lineage>
        <taxon>Bacteria</taxon>
        <taxon>Bacillati</taxon>
        <taxon>Actinomycetota</taxon>
        <taxon>Actinomycetes</taxon>
        <taxon>Micrococcales</taxon>
        <taxon>Brevibacteriaceae</taxon>
        <taxon>Brevibacterium</taxon>
    </lineage>
</organism>
<gene>
    <name evidence="2" type="ORF">K8V08_12010</name>
</gene>
<dbReference type="InterPro" id="IPR029063">
    <property type="entry name" value="SAM-dependent_MTases_sf"/>
</dbReference>